<protein>
    <recommendedName>
        <fullName evidence="8">Endonuclease III homolog</fullName>
        <ecNumber evidence="8">3.2.2.-</ecNumber>
        <ecNumber evidence="8">4.2.99.18</ecNumber>
    </recommendedName>
    <alternativeName>
        <fullName evidence="8">Bifunctional DNA N-glycosylase/DNA-(apurinic or apyrimidinic site) lyase</fullName>
        <shortName evidence="8">DNA glycosylase/AP lyase</shortName>
    </alternativeName>
</protein>
<dbReference type="HAMAP" id="MF_03183">
    <property type="entry name" value="Endonuclease_III_Nth"/>
    <property type="match status" value="1"/>
</dbReference>
<evidence type="ECO:0000256" key="2">
    <source>
        <dbReference type="ARBA" id="ARBA00022763"/>
    </source>
</evidence>
<dbReference type="CDD" id="cd00056">
    <property type="entry name" value="ENDO3c"/>
    <property type="match status" value="1"/>
</dbReference>
<comment type="catalytic activity">
    <reaction evidence="7 8">
        <text>2'-deoxyribonucleotide-(2'-deoxyribose 5'-phosphate)-2'-deoxyribonucleotide-DNA = a 3'-end 2'-deoxyribonucleotide-(2,3-dehydro-2,3-deoxyribose 5'-phosphate)-DNA + a 5'-end 5'-phospho-2'-deoxyribonucleoside-DNA + H(+)</text>
        <dbReference type="Rhea" id="RHEA:66592"/>
        <dbReference type="Rhea" id="RHEA-COMP:13180"/>
        <dbReference type="Rhea" id="RHEA-COMP:16897"/>
        <dbReference type="Rhea" id="RHEA-COMP:17067"/>
        <dbReference type="ChEBI" id="CHEBI:15378"/>
        <dbReference type="ChEBI" id="CHEBI:136412"/>
        <dbReference type="ChEBI" id="CHEBI:157695"/>
        <dbReference type="ChEBI" id="CHEBI:167181"/>
        <dbReference type="EC" id="4.2.99.18"/>
    </reaction>
</comment>
<keyword evidence="5 8" id="KW-0456">Lyase</keyword>
<evidence type="ECO:0000256" key="3">
    <source>
        <dbReference type="ARBA" id="ARBA00022801"/>
    </source>
</evidence>
<dbReference type="Pfam" id="PF00730">
    <property type="entry name" value="HhH-GPD"/>
    <property type="match status" value="1"/>
</dbReference>
<dbReference type="GO" id="GO:0006285">
    <property type="term" value="P:base-excision repair, AP site formation"/>
    <property type="evidence" value="ECO:0007669"/>
    <property type="project" value="UniProtKB-UniRule"/>
</dbReference>
<comment type="subcellular location">
    <subcellularLocation>
        <location evidence="8">Nucleus</location>
    </subcellularLocation>
    <subcellularLocation>
        <location evidence="8">Mitochondrion</location>
    </subcellularLocation>
</comment>
<dbReference type="FunFam" id="1.10.340.30:FF:000001">
    <property type="entry name" value="Endonuclease III"/>
    <property type="match status" value="1"/>
</dbReference>
<dbReference type="Gene3D" id="1.10.1670.10">
    <property type="entry name" value="Helix-hairpin-Helix base-excision DNA repair enzymes (C-terminal)"/>
    <property type="match status" value="1"/>
</dbReference>
<feature type="compositionally biased region" description="Acidic residues" evidence="9">
    <location>
        <begin position="421"/>
        <end position="436"/>
    </location>
</feature>
<keyword evidence="12" id="KW-1185">Reference proteome</keyword>
<evidence type="ECO:0000256" key="7">
    <source>
        <dbReference type="ARBA" id="ARBA00044632"/>
    </source>
</evidence>
<dbReference type="GO" id="GO:0005634">
    <property type="term" value="C:nucleus"/>
    <property type="evidence" value="ECO:0007669"/>
    <property type="project" value="UniProtKB-SubCell"/>
</dbReference>
<dbReference type="OrthoDB" id="3970672at2759"/>
<feature type="domain" description="HhH-GPD" evidence="10">
    <location>
        <begin position="156"/>
        <end position="322"/>
    </location>
</feature>
<evidence type="ECO:0000313" key="11">
    <source>
        <dbReference type="EMBL" id="SSD59687.1"/>
    </source>
</evidence>
<accession>A0A376B4R6</accession>
<evidence type="ECO:0000259" key="10">
    <source>
        <dbReference type="SMART" id="SM00478"/>
    </source>
</evidence>
<evidence type="ECO:0000313" key="12">
    <source>
        <dbReference type="Proteomes" id="UP000262825"/>
    </source>
</evidence>
<comment type="caution">
    <text evidence="8">Lacks conserved residue(s) required for the propagation of feature annotation.</text>
</comment>
<dbReference type="GO" id="GO:0005739">
    <property type="term" value="C:mitochondrion"/>
    <property type="evidence" value="ECO:0007669"/>
    <property type="project" value="UniProtKB-SubCell"/>
</dbReference>
<keyword evidence="2 8" id="KW-0227">DNA damage</keyword>
<keyword evidence="3 8" id="KW-0378">Hydrolase</keyword>
<gene>
    <name evidence="8" type="primary">NTG1</name>
    <name evidence="11" type="ORF">SCODWIG_01448</name>
</gene>
<dbReference type="SUPFAM" id="SSF48150">
    <property type="entry name" value="DNA-glycosylase"/>
    <property type="match status" value="1"/>
</dbReference>
<dbReference type="PANTHER" id="PTHR43286:SF1">
    <property type="entry name" value="ENDONUCLEASE III-LIKE PROTEIN 1"/>
    <property type="match status" value="1"/>
</dbReference>
<dbReference type="InterPro" id="IPR011257">
    <property type="entry name" value="DNA_glycosylase"/>
</dbReference>
<dbReference type="GO" id="GO:0140078">
    <property type="term" value="F:class I DNA-(apurinic or apyrimidinic site) endonuclease activity"/>
    <property type="evidence" value="ECO:0007669"/>
    <property type="project" value="UniProtKB-EC"/>
</dbReference>
<evidence type="ECO:0000256" key="1">
    <source>
        <dbReference type="ARBA" id="ARBA00008343"/>
    </source>
</evidence>
<keyword evidence="8" id="KW-0539">Nucleus</keyword>
<dbReference type="VEuPathDB" id="FungiDB:SCODWIG_01448"/>
<keyword evidence="6 8" id="KW-0326">Glycosidase</keyword>
<dbReference type="GO" id="GO:0006289">
    <property type="term" value="P:nucleotide-excision repair"/>
    <property type="evidence" value="ECO:0007669"/>
    <property type="project" value="TreeGrafter"/>
</dbReference>
<evidence type="ECO:0000256" key="9">
    <source>
        <dbReference type="SAM" id="MobiDB-lite"/>
    </source>
</evidence>
<dbReference type="PANTHER" id="PTHR43286">
    <property type="entry name" value="ENDONUCLEASE III-LIKE PROTEIN 1"/>
    <property type="match status" value="1"/>
</dbReference>
<evidence type="ECO:0000256" key="8">
    <source>
        <dbReference type="HAMAP-Rule" id="MF_03183"/>
    </source>
</evidence>
<evidence type="ECO:0000256" key="4">
    <source>
        <dbReference type="ARBA" id="ARBA00023204"/>
    </source>
</evidence>
<evidence type="ECO:0000256" key="6">
    <source>
        <dbReference type="ARBA" id="ARBA00023295"/>
    </source>
</evidence>
<feature type="compositionally biased region" description="Basic and acidic residues" evidence="9">
    <location>
        <begin position="437"/>
        <end position="446"/>
    </location>
</feature>
<sequence length="470" mass="53634">MARKRRIEVEIEAEQNDANNNAKKIQRYVDHVNHIKSLDSAQYLRLIVKPITQTLEQPLSSLISPSAKLVLEKHIPRFIPIYSKIRKMREYLQTPVDTIGCSTLPIYLNSSILPFVNNTSSAYSIVDPTNDGPNTGKIKIPKPTDIRLQILIALMLSSQTKDEMTCKAMTRLMEYCVEEELDAEAGISLKSLQLIQEDVLNELISCVGFHSRKAKYIKKTISIITNDNTSNTLDLPYLYDELISLPGVGPKMANLFIQAAWQWDEWGIGVDVHVDRMTRMFKWLPNSKNNKNPEETRIFLQNNLPLSLWNEINPVLVGFGQTVCIPRRTKCDLCYCNDICPGVIKGGKMENRLGKYSSIEEWVSNVKDQLPIVFDRDGQEEKIMQLFSLPDGSTIKEENTIIKNEKVVGVEDSAIKQENTEDDLNNIKLEEEEEEKEKEGADEITKENSINVTPTKKIPKKRKIVSKYFK</sequence>
<keyword evidence="4 8" id="KW-0234">DNA repair</keyword>
<dbReference type="InterPro" id="IPR023170">
    <property type="entry name" value="HhH_base_excis_C"/>
</dbReference>
<dbReference type="GO" id="GO:0000703">
    <property type="term" value="F:oxidized pyrimidine nucleobase lesion DNA N-glycosylase activity"/>
    <property type="evidence" value="ECO:0007669"/>
    <property type="project" value="UniProtKB-UniRule"/>
</dbReference>
<dbReference type="Gene3D" id="1.10.340.30">
    <property type="entry name" value="Hypothetical protein, domain 2"/>
    <property type="match status" value="1"/>
</dbReference>
<dbReference type="EC" id="4.2.99.18" evidence="8"/>
<feature type="region of interest" description="Disordered" evidence="9">
    <location>
        <begin position="421"/>
        <end position="450"/>
    </location>
</feature>
<dbReference type="EC" id="3.2.2.-" evidence="8"/>
<dbReference type="Proteomes" id="UP000262825">
    <property type="component" value="Unassembled WGS sequence"/>
</dbReference>
<dbReference type="AlphaFoldDB" id="A0A376B4R6"/>
<organism evidence="11 12">
    <name type="scientific">Saccharomycodes ludwigii</name>
    <dbReference type="NCBI Taxonomy" id="36035"/>
    <lineage>
        <taxon>Eukaryota</taxon>
        <taxon>Fungi</taxon>
        <taxon>Dikarya</taxon>
        <taxon>Ascomycota</taxon>
        <taxon>Saccharomycotina</taxon>
        <taxon>Saccharomycetes</taxon>
        <taxon>Saccharomycodales</taxon>
        <taxon>Saccharomycodaceae</taxon>
        <taxon>Saccharomycodes</taxon>
    </lineage>
</organism>
<name>A0A376B4R6_9ASCO</name>
<dbReference type="InterPro" id="IPR003265">
    <property type="entry name" value="HhH-GPD_domain"/>
</dbReference>
<evidence type="ECO:0000256" key="5">
    <source>
        <dbReference type="ARBA" id="ARBA00023239"/>
    </source>
</evidence>
<comment type="function">
    <text evidence="8">Bifunctional DNA N-glycosylase with associated apurinic/apyrimidinic (AP) lyase function that catalyzes the first step in base excision repair (BER), the primary repair pathway for the repair of oxidative DNA damage. The DNA N-glycosylase activity releases the damaged DNA base from DNA by cleaving the N-glycosidic bond, leaving an AP site. The AP lyase activity cleaves the phosphodiester bond 3' to the AP site by a beta-elimination. Primarily recognizes and repairs oxidative base damage of pyrimidines.</text>
</comment>
<reference evidence="12" key="1">
    <citation type="submission" date="2018-06" db="EMBL/GenBank/DDBJ databases">
        <authorList>
            <person name="Guldener U."/>
        </authorList>
    </citation>
    <scope>NUCLEOTIDE SEQUENCE [LARGE SCALE GENOMIC DNA]</scope>
    <source>
        <strain evidence="12">UTAD17</strain>
    </source>
</reference>
<keyword evidence="8" id="KW-0496">Mitochondrion</keyword>
<proteinExistence type="inferred from homology"/>
<dbReference type="InterPro" id="IPR030841">
    <property type="entry name" value="NTH1"/>
</dbReference>
<comment type="similarity">
    <text evidence="1 8">Belongs to the Nth/MutY family.</text>
</comment>
<dbReference type="EMBL" id="UFAJ01000186">
    <property type="protein sequence ID" value="SSD59687.1"/>
    <property type="molecule type" value="Genomic_DNA"/>
</dbReference>
<dbReference type="SMART" id="SM00478">
    <property type="entry name" value="ENDO3c"/>
    <property type="match status" value="1"/>
</dbReference>
<dbReference type="GO" id="GO:0003677">
    <property type="term" value="F:DNA binding"/>
    <property type="evidence" value="ECO:0007669"/>
    <property type="project" value="UniProtKB-UniRule"/>
</dbReference>